<accession>A0ACC2NG78</accession>
<sequence>MDLPTKKVSLSQPLDDKQSNQSEEGIQANHAVLTYDVLRIIFQYLGARDLLTAAKTCRSWRIAARNEADTRRSPEFIFQKFAVDGEPPLPEEYKSERVGRDLRIKPSFGFAVTKVQEEGEWSPRGCYCSGLPSQCNTIILGGYEMVVNDSKISKDLGMATCLFFPEIAKLSHKLFTVDSHTFKGAADVDMREYSKKILKQLLPSKNEKSKCIIMLTNQDGYCFTRHLMDGLQKSYKPGTISLWGGVCVDLKVCKASPSSRTCSQNVRCCAITIASPTLQSWSVVLKRSCRTEAQIEEKLETFRNKIQLKKHSLGLMFACCERIDKKDLEIRIFKKLFPNVQLIGLHGDGEYGVNTLNEKREKDLQYGYSTIFLILTYQ</sequence>
<proteinExistence type="predicted"/>
<gene>
    <name evidence="1" type="ORF">QAD02_000608</name>
</gene>
<dbReference type="Proteomes" id="UP001239111">
    <property type="component" value="Chromosome 3"/>
</dbReference>
<evidence type="ECO:0000313" key="1">
    <source>
        <dbReference type="EMBL" id="KAJ8669349.1"/>
    </source>
</evidence>
<keyword evidence="2" id="KW-1185">Reference proteome</keyword>
<dbReference type="EMBL" id="CM056743">
    <property type="protein sequence ID" value="KAJ8669349.1"/>
    <property type="molecule type" value="Genomic_DNA"/>
</dbReference>
<evidence type="ECO:0000313" key="2">
    <source>
        <dbReference type="Proteomes" id="UP001239111"/>
    </source>
</evidence>
<comment type="caution">
    <text evidence="1">The sequence shown here is derived from an EMBL/GenBank/DDBJ whole genome shotgun (WGS) entry which is preliminary data.</text>
</comment>
<name>A0ACC2NG78_9HYME</name>
<protein>
    <submittedName>
        <fullName evidence="1">Uncharacterized protein</fullName>
    </submittedName>
</protein>
<organism evidence="1 2">
    <name type="scientific">Eretmocerus hayati</name>
    <dbReference type="NCBI Taxonomy" id="131215"/>
    <lineage>
        <taxon>Eukaryota</taxon>
        <taxon>Metazoa</taxon>
        <taxon>Ecdysozoa</taxon>
        <taxon>Arthropoda</taxon>
        <taxon>Hexapoda</taxon>
        <taxon>Insecta</taxon>
        <taxon>Pterygota</taxon>
        <taxon>Neoptera</taxon>
        <taxon>Endopterygota</taxon>
        <taxon>Hymenoptera</taxon>
        <taxon>Apocrita</taxon>
        <taxon>Proctotrupomorpha</taxon>
        <taxon>Chalcidoidea</taxon>
        <taxon>Aphelinidae</taxon>
        <taxon>Aphelininae</taxon>
        <taxon>Eretmocerus</taxon>
    </lineage>
</organism>
<reference evidence="1" key="1">
    <citation type="submission" date="2023-04" db="EMBL/GenBank/DDBJ databases">
        <title>A chromosome-level genome assembly of the parasitoid wasp Eretmocerus hayati.</title>
        <authorList>
            <person name="Zhong Y."/>
            <person name="Liu S."/>
            <person name="Liu Y."/>
        </authorList>
    </citation>
    <scope>NUCLEOTIDE SEQUENCE</scope>
    <source>
        <strain evidence="1">ZJU_SS_LIU_2023</strain>
    </source>
</reference>